<evidence type="ECO:0000313" key="1">
    <source>
        <dbReference type="EMBL" id="GAJ06015.1"/>
    </source>
</evidence>
<accession>X1VG57</accession>
<dbReference type="EMBL" id="BARW01031771">
    <property type="protein sequence ID" value="GAJ06015.1"/>
    <property type="molecule type" value="Genomic_DNA"/>
</dbReference>
<organism evidence="1">
    <name type="scientific">marine sediment metagenome</name>
    <dbReference type="NCBI Taxonomy" id="412755"/>
    <lineage>
        <taxon>unclassified sequences</taxon>
        <taxon>metagenomes</taxon>
        <taxon>ecological metagenomes</taxon>
    </lineage>
</organism>
<name>X1VG57_9ZZZZ</name>
<sequence>TTENNNNKKKEVVVEFHSQKNGDIFFSQKEVLKLCNETTGSKEAIVDSLKFIFKRMESLKEPRDNPKGWMRTAVIEKWDLETEQREEEWEKEKDRENSEAKEFAEMIDLHPERELDEQSQNKLKSFNRLLFQFKGDKELAPRLQEMIIFIQSGANIESQTKKYIDEIRPLLIAKKNELRKATMESNITSPEAQEFIKMADKIVCKNSVDEIIQQEDLERKQELHKQQATILTEKITADIRG</sequence>
<protein>
    <submittedName>
        <fullName evidence="1">Uncharacterized protein</fullName>
    </submittedName>
</protein>
<proteinExistence type="predicted"/>
<feature type="non-terminal residue" evidence="1">
    <location>
        <position position="1"/>
    </location>
</feature>
<comment type="caution">
    <text evidence="1">The sequence shown here is derived from an EMBL/GenBank/DDBJ whole genome shotgun (WGS) entry which is preliminary data.</text>
</comment>
<dbReference type="AlphaFoldDB" id="X1VG57"/>
<reference evidence="1" key="1">
    <citation type="journal article" date="2014" name="Front. Microbiol.">
        <title>High frequency of phylogenetically diverse reductive dehalogenase-homologous genes in deep subseafloor sedimentary metagenomes.</title>
        <authorList>
            <person name="Kawai M."/>
            <person name="Futagami T."/>
            <person name="Toyoda A."/>
            <person name="Takaki Y."/>
            <person name="Nishi S."/>
            <person name="Hori S."/>
            <person name="Arai W."/>
            <person name="Tsubouchi T."/>
            <person name="Morono Y."/>
            <person name="Uchiyama I."/>
            <person name="Ito T."/>
            <person name="Fujiyama A."/>
            <person name="Inagaki F."/>
            <person name="Takami H."/>
        </authorList>
    </citation>
    <scope>NUCLEOTIDE SEQUENCE</scope>
    <source>
        <strain evidence="1">Expedition CK06-06</strain>
    </source>
</reference>
<gene>
    <name evidence="1" type="ORF">S12H4_50448</name>
</gene>